<dbReference type="EMBL" id="GEFM01001533">
    <property type="protein sequence ID" value="JAP74263.1"/>
    <property type="molecule type" value="mRNA"/>
</dbReference>
<proteinExistence type="evidence at transcript level"/>
<keyword evidence="1" id="KW-0732">Signal</keyword>
<reference evidence="2" key="1">
    <citation type="submission" date="2016-02" db="EMBL/GenBank/DDBJ databases">
        <title>RNAseq analyses of the midgut from blood- or serum-fed Ixodes ricinus ticks.</title>
        <authorList>
            <person name="Perner J."/>
            <person name="Provaznik J."/>
            <person name="Schrenkova J."/>
            <person name="Urbanova V."/>
            <person name="Ribeiro J.M."/>
            <person name="Kopacek P."/>
        </authorList>
    </citation>
    <scope>NUCLEOTIDE SEQUENCE</scope>
    <source>
        <tissue evidence="2">Gut</tissue>
    </source>
</reference>
<protein>
    <submittedName>
        <fullName evidence="2">Putative secreted protein</fullName>
    </submittedName>
</protein>
<dbReference type="AlphaFoldDB" id="A0A131Y445"/>
<feature type="signal peptide" evidence="1">
    <location>
        <begin position="1"/>
        <end position="22"/>
    </location>
</feature>
<evidence type="ECO:0000313" key="2">
    <source>
        <dbReference type="EMBL" id="JAP74263.1"/>
    </source>
</evidence>
<sequence>MACRIWYGTVLVTYLCAVLVESGSLRKQRCDAERFLRCFANAVDVIIFPDAYDFKSLAKDCRVLESVDSCTQYMEIGGCSDESKQWFHYLKSDFASLRSHICDPNLHTSMDNWNHCLKETIFDASPGAYYDKSTTLGYDLLLTRNNSECSYRDYECYAKTTEGCLLTTLARETVKDVYNTIFDLKNFPRFDGLLNKQRCDAERFSRCFERAIDHITFPVVPESLDDKSLAKDCKNMKSDDSCTKYIEIGGCSDEVKQRLQHLKSDFASLRSHICNPTLHTSMFEWFQCMDTSVAESCMKLVPDDLCRPGEYNCLLVASRKCTRDSSAIKAVHHLVNTVLALNNCSRVDWNSGITTSPKILLTFTALCISLFLLKQ</sequence>
<evidence type="ECO:0000256" key="1">
    <source>
        <dbReference type="SAM" id="SignalP"/>
    </source>
</evidence>
<organism evidence="2">
    <name type="scientific">Ixodes ricinus</name>
    <name type="common">Common tick</name>
    <name type="synonym">Acarus ricinus</name>
    <dbReference type="NCBI Taxonomy" id="34613"/>
    <lineage>
        <taxon>Eukaryota</taxon>
        <taxon>Metazoa</taxon>
        <taxon>Ecdysozoa</taxon>
        <taxon>Arthropoda</taxon>
        <taxon>Chelicerata</taxon>
        <taxon>Arachnida</taxon>
        <taxon>Acari</taxon>
        <taxon>Parasitiformes</taxon>
        <taxon>Ixodida</taxon>
        <taxon>Ixodoidea</taxon>
        <taxon>Ixodidae</taxon>
        <taxon>Ixodinae</taxon>
        <taxon>Ixodes</taxon>
    </lineage>
</organism>
<accession>A0A131Y445</accession>
<name>A0A131Y445_IXORI</name>
<feature type="chain" id="PRO_5007284206" evidence="1">
    <location>
        <begin position="23"/>
        <end position="375"/>
    </location>
</feature>